<name>A0A0G4H5C3_9ALVE</name>
<gene>
    <name evidence="2" type="ORF">Cvel_24739</name>
</gene>
<sequence length="305" mass="33547">MPAATQCRGFKQSDKARCQRITADASGYCHSHRDQAPCAIPPPAVDECHSSNDERSTAYPTSEIAITVTEDNCSDQQTQTKPKRPSIKSAASQCRGKKADGTQCQRKTNDPSGFCHSHISQAQAWSDLTSVPDGDSDIDPSEGSKKGAAHEKKKNPPKWSRFLEGHTLNATIVKVLDGDSVEIFSCLPPEALGTKEESLPVLFHVRLQSVDSPELRSDVPVVRQRAERAHATLSELLPKDTHAQVLCGSQDKFGRLLAVRISTRECPDVGDELVRRKDAVPYSAGRRMSSKEWKDWIEESNQTTV</sequence>
<proteinExistence type="predicted"/>
<dbReference type="Gene3D" id="2.40.50.90">
    <property type="match status" value="1"/>
</dbReference>
<protein>
    <recommendedName>
        <fullName evidence="3">TNase-like domain-containing protein</fullName>
    </recommendedName>
</protein>
<feature type="region of interest" description="Disordered" evidence="1">
    <location>
        <begin position="127"/>
        <end position="160"/>
    </location>
</feature>
<dbReference type="EMBL" id="CDMZ01001895">
    <property type="protein sequence ID" value="CEM38963.1"/>
    <property type="molecule type" value="Genomic_DNA"/>
</dbReference>
<dbReference type="VEuPathDB" id="CryptoDB:Cvel_24739"/>
<feature type="region of interest" description="Disordered" evidence="1">
    <location>
        <begin position="67"/>
        <end position="110"/>
    </location>
</feature>
<organism evidence="2">
    <name type="scientific">Chromera velia CCMP2878</name>
    <dbReference type="NCBI Taxonomy" id="1169474"/>
    <lineage>
        <taxon>Eukaryota</taxon>
        <taxon>Sar</taxon>
        <taxon>Alveolata</taxon>
        <taxon>Colpodellida</taxon>
        <taxon>Chromeraceae</taxon>
        <taxon>Chromera</taxon>
    </lineage>
</organism>
<evidence type="ECO:0000313" key="2">
    <source>
        <dbReference type="EMBL" id="CEM38963.1"/>
    </source>
</evidence>
<evidence type="ECO:0000256" key="1">
    <source>
        <dbReference type="SAM" id="MobiDB-lite"/>
    </source>
</evidence>
<reference evidence="2" key="1">
    <citation type="submission" date="2014-11" db="EMBL/GenBank/DDBJ databases">
        <authorList>
            <person name="Otto D Thomas"/>
            <person name="Naeem Raeece"/>
        </authorList>
    </citation>
    <scope>NUCLEOTIDE SEQUENCE</scope>
</reference>
<dbReference type="InterPro" id="IPR035437">
    <property type="entry name" value="SNase_OB-fold_sf"/>
</dbReference>
<accession>A0A0G4H5C3</accession>
<dbReference type="AlphaFoldDB" id="A0A0G4H5C3"/>
<evidence type="ECO:0008006" key="3">
    <source>
        <dbReference type="Google" id="ProtNLM"/>
    </source>
</evidence>
<dbReference type="InterPro" id="IPR043914">
    <property type="entry name" value="DUF5763"/>
</dbReference>
<dbReference type="Pfam" id="PF19067">
    <property type="entry name" value="DUF5763"/>
    <property type="match status" value="2"/>
</dbReference>
<feature type="compositionally biased region" description="Polar residues" evidence="1">
    <location>
        <begin position="69"/>
        <end position="80"/>
    </location>
</feature>
<dbReference type="SUPFAM" id="SSF50199">
    <property type="entry name" value="Staphylococcal nuclease"/>
    <property type="match status" value="1"/>
</dbReference>